<gene>
    <name evidence="9" type="ORF">NEOLI_003016</name>
</gene>
<reference evidence="9 10" key="1">
    <citation type="submission" date="2016-04" db="EMBL/GenBank/DDBJ databases">
        <title>Evolutionary innovation and constraint leading to complex multicellularity in the Ascomycota.</title>
        <authorList>
            <person name="Cisse O."/>
            <person name="Nguyen A."/>
            <person name="Hewitt D.A."/>
            <person name="Jedd G."/>
            <person name="Stajich J.E."/>
        </authorList>
    </citation>
    <scope>NUCLEOTIDE SEQUENCE [LARGE SCALE GENOMIC DNA]</scope>
    <source>
        <strain evidence="9 10">DAH-3</strain>
    </source>
</reference>
<keyword evidence="7 8" id="KW-0472">Membrane</keyword>
<feature type="transmembrane region" description="Helical" evidence="8">
    <location>
        <begin position="95"/>
        <end position="116"/>
    </location>
</feature>
<evidence type="ECO:0000256" key="5">
    <source>
        <dbReference type="ARBA" id="ARBA00022970"/>
    </source>
</evidence>
<dbReference type="InterPro" id="IPR002293">
    <property type="entry name" value="AA/rel_permease1"/>
</dbReference>
<dbReference type="Pfam" id="PF13520">
    <property type="entry name" value="AA_permease_2"/>
    <property type="match status" value="1"/>
</dbReference>
<dbReference type="GO" id="GO:0016020">
    <property type="term" value="C:membrane"/>
    <property type="evidence" value="ECO:0007669"/>
    <property type="project" value="UniProtKB-SubCell"/>
</dbReference>
<comment type="similarity">
    <text evidence="2">Belongs to the amino acid-polyamine-organocation (APC) superfamily.</text>
</comment>
<evidence type="ECO:0000313" key="9">
    <source>
        <dbReference type="EMBL" id="OLL25841.1"/>
    </source>
</evidence>
<evidence type="ECO:0000313" key="10">
    <source>
        <dbReference type="Proteomes" id="UP000186594"/>
    </source>
</evidence>
<evidence type="ECO:0000256" key="3">
    <source>
        <dbReference type="ARBA" id="ARBA00022448"/>
    </source>
</evidence>
<dbReference type="STRING" id="1198029.A0A1U7LTJ8"/>
<keyword evidence="6 8" id="KW-1133">Transmembrane helix</keyword>
<dbReference type="Proteomes" id="UP000186594">
    <property type="component" value="Unassembled WGS sequence"/>
</dbReference>
<keyword evidence="4 8" id="KW-0812">Transmembrane</keyword>
<feature type="transmembrane region" description="Helical" evidence="8">
    <location>
        <begin position="24"/>
        <end position="49"/>
    </location>
</feature>
<dbReference type="GO" id="GO:0022857">
    <property type="term" value="F:transmembrane transporter activity"/>
    <property type="evidence" value="ECO:0007669"/>
    <property type="project" value="InterPro"/>
</dbReference>
<evidence type="ECO:0000256" key="7">
    <source>
        <dbReference type="ARBA" id="ARBA00023136"/>
    </source>
</evidence>
<sequence length="173" mass="18933">MISPLLEILYQATHSKIQAVVLDMFPIGCLVFGTISIATTSSRLTFAFARDNGLPLSPHLAKISNGVPRNSLFLTIIIDVFFGLLYFVSDSALHAILSASVVALGISYGLPIFTLLLRGRSFLPKAAFSLGRWGLFVNYLGLSFILLTTILFLFPAHRVVDASSMSMDFILHH</sequence>
<name>A0A1U7LTJ8_NEOID</name>
<dbReference type="Gene3D" id="1.20.1740.10">
    <property type="entry name" value="Amino acid/polyamine transporter I"/>
    <property type="match status" value="1"/>
</dbReference>
<dbReference type="PANTHER" id="PTHR45649">
    <property type="entry name" value="AMINO-ACID PERMEASE BAT1"/>
    <property type="match status" value="1"/>
</dbReference>
<evidence type="ECO:0000256" key="1">
    <source>
        <dbReference type="ARBA" id="ARBA00004141"/>
    </source>
</evidence>
<accession>A0A1U7LTJ8</accession>
<keyword evidence="10" id="KW-1185">Reference proteome</keyword>
<dbReference type="AlphaFoldDB" id="A0A1U7LTJ8"/>
<protein>
    <submittedName>
        <fullName evidence="9">Choline transport protein</fullName>
    </submittedName>
</protein>
<keyword evidence="3" id="KW-0813">Transport</keyword>
<proteinExistence type="inferred from homology"/>
<dbReference type="EMBL" id="LXFE01000302">
    <property type="protein sequence ID" value="OLL25841.1"/>
    <property type="molecule type" value="Genomic_DNA"/>
</dbReference>
<evidence type="ECO:0000256" key="2">
    <source>
        <dbReference type="ARBA" id="ARBA00009523"/>
    </source>
</evidence>
<evidence type="ECO:0000256" key="8">
    <source>
        <dbReference type="SAM" id="Phobius"/>
    </source>
</evidence>
<organism evidence="9 10">
    <name type="scientific">Neolecta irregularis (strain DAH-3)</name>
    <dbReference type="NCBI Taxonomy" id="1198029"/>
    <lineage>
        <taxon>Eukaryota</taxon>
        <taxon>Fungi</taxon>
        <taxon>Dikarya</taxon>
        <taxon>Ascomycota</taxon>
        <taxon>Taphrinomycotina</taxon>
        <taxon>Neolectales</taxon>
        <taxon>Neolectaceae</taxon>
        <taxon>Neolecta</taxon>
    </lineage>
</organism>
<dbReference type="OrthoDB" id="2417308at2759"/>
<evidence type="ECO:0000256" key="6">
    <source>
        <dbReference type="ARBA" id="ARBA00022989"/>
    </source>
</evidence>
<evidence type="ECO:0000256" key="4">
    <source>
        <dbReference type="ARBA" id="ARBA00022692"/>
    </source>
</evidence>
<dbReference type="GO" id="GO:0006865">
    <property type="term" value="P:amino acid transport"/>
    <property type="evidence" value="ECO:0007669"/>
    <property type="project" value="UniProtKB-KW"/>
</dbReference>
<keyword evidence="5" id="KW-0029">Amino-acid transport</keyword>
<feature type="transmembrane region" description="Helical" evidence="8">
    <location>
        <begin position="136"/>
        <end position="157"/>
    </location>
</feature>
<comment type="caution">
    <text evidence="9">The sequence shown here is derived from an EMBL/GenBank/DDBJ whole genome shotgun (WGS) entry which is preliminary data.</text>
</comment>
<dbReference type="PANTHER" id="PTHR45649:SF14">
    <property type="entry name" value="GABA PERMEASE"/>
    <property type="match status" value="1"/>
</dbReference>
<feature type="transmembrane region" description="Helical" evidence="8">
    <location>
        <begin position="70"/>
        <end position="89"/>
    </location>
</feature>
<comment type="subcellular location">
    <subcellularLocation>
        <location evidence="1">Membrane</location>
        <topology evidence="1">Multi-pass membrane protein</topology>
    </subcellularLocation>
</comment>